<proteinExistence type="predicted"/>
<reference evidence="4 5" key="1">
    <citation type="submission" date="2022-04" db="EMBL/GenBank/DDBJ databases">
        <title>Spirosoma sp. strain RP8 genome sequencing and assembly.</title>
        <authorList>
            <person name="Jung Y."/>
        </authorList>
    </citation>
    <scope>NUCLEOTIDE SEQUENCE [LARGE SCALE GENOMIC DNA]</scope>
    <source>
        <strain evidence="4 5">RP8</strain>
    </source>
</reference>
<dbReference type="InterPro" id="IPR015943">
    <property type="entry name" value="WD40/YVTN_repeat-like_dom_sf"/>
</dbReference>
<dbReference type="PANTHER" id="PTHR34512:SF30">
    <property type="entry name" value="OUTER MEMBRANE PROTEIN ASSEMBLY FACTOR BAMB"/>
    <property type="match status" value="1"/>
</dbReference>
<evidence type="ECO:0000313" key="5">
    <source>
        <dbReference type="Proteomes" id="UP001202180"/>
    </source>
</evidence>
<dbReference type="Gene3D" id="2.130.10.10">
    <property type="entry name" value="YVTN repeat-like/Quinoprotein amine dehydrogenase"/>
    <property type="match status" value="1"/>
</dbReference>
<dbReference type="Gene3D" id="2.40.10.480">
    <property type="match status" value="1"/>
</dbReference>
<evidence type="ECO:0000313" key="4">
    <source>
        <dbReference type="EMBL" id="MCK8493232.1"/>
    </source>
</evidence>
<evidence type="ECO:0000256" key="1">
    <source>
        <dbReference type="SAM" id="SignalP"/>
    </source>
</evidence>
<protein>
    <submittedName>
        <fullName evidence="4">PQQ-binding-like beta-propeller repeat protein</fullName>
    </submittedName>
</protein>
<sequence length="621" mass="69242">MKAHLLLLCFFTFTLSFAQPIRFAFVTDTHVGAPETAAEDLQRTVNDINALPDLDFVVVTGDITDFGTEQELTTAKRILDGLNKKWYVFPGNHDTKWSENGCNSFRKIFGSERFSFDFGKYRFIGCGSGPNMRMSPGLVAREDVLWLRSEVEKLRNSDRPVIFMNHYPLDEGLANWYLLIDDLKKINIQATLCGHGHANQAMDAEGIPATMGRSNLRAKDPVGGYNLVTIQNDTLSFAARTPTVGSIEGQTAPAWRIIPLQNHYFGKESKPYPRPSYQVNEQYKNVRSVWEKQDSSDIGAGIIADQTVAIYPNTNGQIVALSLTDGSVKWRFATGGKVYSTPMMQKNRLVVASSDGTIYCLSKHDGTLRWKVETKKPIVASPLIDEKVVYIGSSEGKFRALSLKDGSEKWSFDGIKGFVESVPIADKHTVYVGSWGSTLYAFDKKTGQLTWTWTNGKSRNFSPAAGTPLLSNGRIFLQTPDRTVTAIDAKTGKELWKTNQHKGFEASGLSADQSLIYVKCMNDTLWALSTQSDSPQPAWFVNCKYGYEISPSPVVERDGIIYVPTDDGVLYAINRRTRQVEGVHKLSNAMMNRVFPLRNREVLVTTMDGKIARLQLADSQP</sequence>
<dbReference type="EMBL" id="JALPRF010000002">
    <property type="protein sequence ID" value="MCK8493232.1"/>
    <property type="molecule type" value="Genomic_DNA"/>
</dbReference>
<accession>A0ABT0HM34</accession>
<dbReference type="SUPFAM" id="SSF50969">
    <property type="entry name" value="YVTN repeat-like/Quinoprotein amine dehydrogenase"/>
    <property type="match status" value="1"/>
</dbReference>
<dbReference type="PANTHER" id="PTHR34512">
    <property type="entry name" value="CELL SURFACE PROTEIN"/>
    <property type="match status" value="1"/>
</dbReference>
<keyword evidence="5" id="KW-1185">Reference proteome</keyword>
<feature type="signal peptide" evidence="1">
    <location>
        <begin position="1"/>
        <end position="18"/>
    </location>
</feature>
<organism evidence="4 5">
    <name type="scientific">Spirosoma liriopis</name>
    <dbReference type="NCBI Taxonomy" id="2937440"/>
    <lineage>
        <taxon>Bacteria</taxon>
        <taxon>Pseudomonadati</taxon>
        <taxon>Bacteroidota</taxon>
        <taxon>Cytophagia</taxon>
        <taxon>Cytophagales</taxon>
        <taxon>Cytophagaceae</taxon>
        <taxon>Spirosoma</taxon>
    </lineage>
</organism>
<evidence type="ECO:0000259" key="2">
    <source>
        <dbReference type="Pfam" id="PF00149"/>
    </source>
</evidence>
<keyword evidence="1" id="KW-0732">Signal</keyword>
<dbReference type="Pfam" id="PF13360">
    <property type="entry name" value="PQQ_2"/>
    <property type="match status" value="2"/>
</dbReference>
<dbReference type="SUPFAM" id="SSF50998">
    <property type="entry name" value="Quinoprotein alcohol dehydrogenase-like"/>
    <property type="match status" value="1"/>
</dbReference>
<dbReference type="Pfam" id="PF00149">
    <property type="entry name" value="Metallophos"/>
    <property type="match status" value="1"/>
</dbReference>
<dbReference type="InterPro" id="IPR002372">
    <property type="entry name" value="PQQ_rpt_dom"/>
</dbReference>
<name>A0ABT0HM34_9BACT</name>
<gene>
    <name evidence="4" type="ORF">M0L20_15300</name>
</gene>
<dbReference type="Proteomes" id="UP001202180">
    <property type="component" value="Unassembled WGS sequence"/>
</dbReference>
<dbReference type="RefSeq" id="WP_248477807.1">
    <property type="nucleotide sequence ID" value="NZ_JALPRF010000002.1"/>
</dbReference>
<feature type="chain" id="PRO_5046269960" evidence="1">
    <location>
        <begin position="19"/>
        <end position="621"/>
    </location>
</feature>
<feature type="domain" description="Pyrrolo-quinoline quinone repeat" evidence="3">
    <location>
        <begin position="289"/>
        <end position="411"/>
    </location>
</feature>
<dbReference type="InterPro" id="IPR011044">
    <property type="entry name" value="Quino_amine_DH_bsu"/>
</dbReference>
<dbReference type="InterPro" id="IPR011047">
    <property type="entry name" value="Quinoprotein_ADH-like_sf"/>
</dbReference>
<comment type="caution">
    <text evidence="4">The sequence shown here is derived from an EMBL/GenBank/DDBJ whole genome shotgun (WGS) entry which is preliminary data.</text>
</comment>
<feature type="domain" description="Calcineurin-like phosphoesterase" evidence="2">
    <location>
        <begin position="21"/>
        <end position="198"/>
    </location>
</feature>
<evidence type="ECO:0000259" key="3">
    <source>
        <dbReference type="Pfam" id="PF13360"/>
    </source>
</evidence>
<feature type="domain" description="Pyrrolo-quinoline quinone repeat" evidence="3">
    <location>
        <begin position="421"/>
        <end position="522"/>
    </location>
</feature>
<dbReference type="InterPro" id="IPR004843">
    <property type="entry name" value="Calcineurin-like_PHP"/>
</dbReference>
<dbReference type="InterPro" id="IPR018391">
    <property type="entry name" value="PQQ_b-propeller_rpt"/>
</dbReference>
<dbReference type="Gene3D" id="3.60.21.10">
    <property type="match status" value="1"/>
</dbReference>
<dbReference type="SUPFAM" id="SSF56300">
    <property type="entry name" value="Metallo-dependent phosphatases"/>
    <property type="match status" value="1"/>
</dbReference>
<dbReference type="SMART" id="SM00564">
    <property type="entry name" value="PQQ"/>
    <property type="match status" value="6"/>
</dbReference>
<dbReference type="Gene3D" id="2.40.128.630">
    <property type="match status" value="1"/>
</dbReference>
<dbReference type="InterPro" id="IPR029052">
    <property type="entry name" value="Metallo-depent_PP-like"/>
</dbReference>